<evidence type="ECO:0000259" key="6">
    <source>
        <dbReference type="Pfam" id="PF01048"/>
    </source>
</evidence>
<dbReference type="InterPro" id="IPR000845">
    <property type="entry name" value="Nucleoside_phosphorylase_d"/>
</dbReference>
<evidence type="ECO:0000256" key="5">
    <source>
        <dbReference type="ARBA" id="ARBA00023167"/>
    </source>
</evidence>
<evidence type="ECO:0000313" key="8">
    <source>
        <dbReference type="Proteomes" id="UP000484015"/>
    </source>
</evidence>
<dbReference type="SUPFAM" id="SSF53167">
    <property type="entry name" value="Purine and uridine phosphorylases"/>
    <property type="match status" value="1"/>
</dbReference>
<dbReference type="OrthoDB" id="9792278at2"/>
<dbReference type="PANTHER" id="PTHR46832">
    <property type="entry name" value="5'-METHYLTHIOADENOSINE/S-ADENOSYLHOMOCYSTEINE NUCLEOSIDASE"/>
    <property type="match status" value="1"/>
</dbReference>
<dbReference type="GO" id="GO:0008782">
    <property type="term" value="F:adenosylhomocysteine nucleosidase activity"/>
    <property type="evidence" value="ECO:0007669"/>
    <property type="project" value="UniProtKB-EC"/>
</dbReference>
<dbReference type="GO" id="GO:0019509">
    <property type="term" value="P:L-methionine salvage from methylthioadenosine"/>
    <property type="evidence" value="ECO:0007669"/>
    <property type="project" value="UniProtKB-UniPathway"/>
</dbReference>
<evidence type="ECO:0000256" key="2">
    <source>
        <dbReference type="ARBA" id="ARBA00011974"/>
    </source>
</evidence>
<dbReference type="GO" id="GO:0005829">
    <property type="term" value="C:cytosol"/>
    <property type="evidence" value="ECO:0007669"/>
    <property type="project" value="TreeGrafter"/>
</dbReference>
<dbReference type="GO" id="GO:0019284">
    <property type="term" value="P:L-methionine salvage from S-adenosylmethionine"/>
    <property type="evidence" value="ECO:0007669"/>
    <property type="project" value="TreeGrafter"/>
</dbReference>
<dbReference type="AlphaFoldDB" id="A0A6L6PZU0"/>
<dbReference type="EMBL" id="WNLA01000007">
    <property type="protein sequence ID" value="MTW03087.1"/>
    <property type="molecule type" value="Genomic_DNA"/>
</dbReference>
<dbReference type="Pfam" id="PF01048">
    <property type="entry name" value="PNP_UDP_1"/>
    <property type="match status" value="1"/>
</dbReference>
<dbReference type="GO" id="GO:0008930">
    <property type="term" value="F:methylthioadenosine nucleosidase activity"/>
    <property type="evidence" value="ECO:0007669"/>
    <property type="project" value="InterPro"/>
</dbReference>
<dbReference type="NCBIfam" id="TIGR01704">
    <property type="entry name" value="MTA_SAH-Nsdase"/>
    <property type="match status" value="1"/>
</dbReference>
<reference evidence="7 8" key="1">
    <citation type="submission" date="2019-11" db="EMBL/GenBank/DDBJ databases">
        <title>Type strains purchased from KCTC, JCM and DSMZ.</title>
        <authorList>
            <person name="Lu H."/>
        </authorList>
    </citation>
    <scope>NUCLEOTIDE SEQUENCE [LARGE SCALE GENOMIC DNA]</scope>
    <source>
        <strain evidence="7 8">KCTC 42409</strain>
    </source>
</reference>
<evidence type="ECO:0000313" key="7">
    <source>
        <dbReference type="EMBL" id="MTW03087.1"/>
    </source>
</evidence>
<dbReference type="NCBIfam" id="NF004079">
    <property type="entry name" value="PRK05584.1"/>
    <property type="match status" value="1"/>
</dbReference>
<dbReference type="RefSeq" id="WP_155439464.1">
    <property type="nucleotide sequence ID" value="NZ_WNLA01000007.1"/>
</dbReference>
<keyword evidence="3" id="KW-0028">Amino-acid biosynthesis</keyword>
<evidence type="ECO:0000256" key="4">
    <source>
        <dbReference type="ARBA" id="ARBA00022801"/>
    </source>
</evidence>
<evidence type="ECO:0000256" key="3">
    <source>
        <dbReference type="ARBA" id="ARBA00022605"/>
    </source>
</evidence>
<keyword evidence="7" id="KW-0326">Glycosidase</keyword>
<sequence length="235" mass="25652">MRLGIISALAEEQMGLIDAMQHVEKQVHGMREYTAGKLWDIDAVCVLSRIGKVAAAMTASILVEKFRVTHIVFTGVAGSGDVGVRVGDIVVAESLVQHDMDASPLFPRFEIPLTGQSHIASDRDLTRRLALAAREFLQEEPDTPQLHRGLIASGDQFIKHRAQLGALKDALPDLLAVEMEGAAVAQVCFELGIPFGVIRTISDNANEDAPVDFMEFVHKVASRYAFGVLQNFCRT</sequence>
<dbReference type="InterPro" id="IPR035994">
    <property type="entry name" value="Nucleoside_phosphorylase_sf"/>
</dbReference>
<feature type="domain" description="Nucleoside phosphorylase" evidence="6">
    <location>
        <begin position="3"/>
        <end position="222"/>
    </location>
</feature>
<keyword evidence="8" id="KW-1185">Reference proteome</keyword>
<comment type="pathway">
    <text evidence="1">Amino-acid biosynthesis; L-methionine biosynthesis via salvage pathway; S-methyl-5-thio-alpha-D-ribose 1-phosphate from S-methyl-5'-thioadenosine (hydrolase route): step 1/2.</text>
</comment>
<accession>A0A6L6PZU0</accession>
<name>A0A6L6PZU0_9BURK</name>
<dbReference type="UniPathway" id="UPA00904">
    <property type="reaction ID" value="UER00871"/>
</dbReference>
<dbReference type="EC" id="3.2.2.9" evidence="2"/>
<evidence type="ECO:0000256" key="1">
    <source>
        <dbReference type="ARBA" id="ARBA00004945"/>
    </source>
</evidence>
<keyword evidence="5" id="KW-0486">Methionine biosynthesis</keyword>
<dbReference type="GO" id="GO:0009164">
    <property type="term" value="P:nucleoside catabolic process"/>
    <property type="evidence" value="ECO:0007669"/>
    <property type="project" value="InterPro"/>
</dbReference>
<gene>
    <name evidence="7" type="ORF">GM668_13435</name>
</gene>
<proteinExistence type="predicted"/>
<keyword evidence="4 7" id="KW-0378">Hydrolase</keyword>
<dbReference type="CDD" id="cd09008">
    <property type="entry name" value="MTAN"/>
    <property type="match status" value="1"/>
</dbReference>
<organism evidence="7 8">
    <name type="scientific">Pseudoduganella ginsengisoli</name>
    <dbReference type="NCBI Taxonomy" id="1462440"/>
    <lineage>
        <taxon>Bacteria</taxon>
        <taxon>Pseudomonadati</taxon>
        <taxon>Pseudomonadota</taxon>
        <taxon>Betaproteobacteria</taxon>
        <taxon>Burkholderiales</taxon>
        <taxon>Oxalobacteraceae</taxon>
        <taxon>Telluria group</taxon>
        <taxon>Pseudoduganella</taxon>
    </lineage>
</organism>
<comment type="caution">
    <text evidence="7">The sequence shown here is derived from an EMBL/GenBank/DDBJ whole genome shotgun (WGS) entry which is preliminary data.</text>
</comment>
<dbReference type="Gene3D" id="3.40.50.1580">
    <property type="entry name" value="Nucleoside phosphorylase domain"/>
    <property type="match status" value="1"/>
</dbReference>
<dbReference type="Proteomes" id="UP000484015">
    <property type="component" value="Unassembled WGS sequence"/>
</dbReference>
<protein>
    <recommendedName>
        <fullName evidence="2">adenosylhomocysteine nucleosidase</fullName>
        <ecNumber evidence="2">3.2.2.9</ecNumber>
    </recommendedName>
</protein>
<dbReference type="PANTHER" id="PTHR46832:SF1">
    <property type="entry name" value="5'-METHYLTHIOADENOSINE_S-ADENOSYLHOMOCYSTEINE NUCLEOSIDASE"/>
    <property type="match status" value="1"/>
</dbReference>
<dbReference type="InterPro" id="IPR010049">
    <property type="entry name" value="MTA_SAH_Nsdase"/>
</dbReference>